<gene>
    <name evidence="9" type="primary">yiaH</name>
    <name evidence="9" type="ORF">NCTC11645_00075</name>
</gene>
<feature type="transmembrane region" description="Helical" evidence="7">
    <location>
        <begin position="12"/>
        <end position="32"/>
    </location>
</feature>
<evidence type="ECO:0000256" key="5">
    <source>
        <dbReference type="ARBA" id="ARBA00022989"/>
    </source>
</evidence>
<feature type="transmembrane region" description="Helical" evidence="7">
    <location>
        <begin position="89"/>
        <end position="108"/>
    </location>
</feature>
<evidence type="ECO:0000259" key="8">
    <source>
        <dbReference type="Pfam" id="PF01757"/>
    </source>
</evidence>
<keyword evidence="6 7" id="KW-0472">Membrane</keyword>
<dbReference type="PANTHER" id="PTHR40074">
    <property type="entry name" value="O-ACETYLTRANSFERASE WECH"/>
    <property type="match status" value="1"/>
</dbReference>
<reference evidence="9 10" key="1">
    <citation type="submission" date="2018-06" db="EMBL/GenBank/DDBJ databases">
        <authorList>
            <consortium name="Pathogen Informatics"/>
            <person name="Doyle S."/>
        </authorList>
    </citation>
    <scope>NUCLEOTIDE SEQUENCE [LARGE SCALE GENOMIC DNA]</scope>
    <source>
        <strain evidence="9 10">NCTC11645</strain>
    </source>
</reference>
<evidence type="ECO:0000256" key="7">
    <source>
        <dbReference type="SAM" id="Phobius"/>
    </source>
</evidence>
<dbReference type="GO" id="GO:0005886">
    <property type="term" value="C:plasma membrane"/>
    <property type="evidence" value="ECO:0007669"/>
    <property type="project" value="UniProtKB-SubCell"/>
</dbReference>
<feature type="transmembrane region" description="Helical" evidence="7">
    <location>
        <begin position="303"/>
        <end position="322"/>
    </location>
</feature>
<feature type="transmembrane region" description="Helical" evidence="7">
    <location>
        <begin position="206"/>
        <end position="225"/>
    </location>
</feature>
<evidence type="ECO:0000313" key="9">
    <source>
        <dbReference type="EMBL" id="STO55773.1"/>
    </source>
</evidence>
<protein>
    <submittedName>
        <fullName evidence="9">Inner membrane protein YiaH</fullName>
    </submittedName>
</protein>
<dbReference type="Pfam" id="PF01757">
    <property type="entry name" value="Acyl_transf_3"/>
    <property type="match status" value="1"/>
</dbReference>
<dbReference type="STRING" id="673.AL542_09240"/>
<feature type="transmembrane region" description="Helical" evidence="7">
    <location>
        <begin position="237"/>
        <end position="257"/>
    </location>
</feature>
<evidence type="ECO:0000256" key="4">
    <source>
        <dbReference type="ARBA" id="ARBA00022692"/>
    </source>
</evidence>
<comment type="subcellular location">
    <subcellularLocation>
        <location evidence="1">Cell membrane</location>
        <topology evidence="1">Multi-pass membrane protein</topology>
    </subcellularLocation>
</comment>
<feature type="transmembrane region" description="Helical" evidence="7">
    <location>
        <begin position="182"/>
        <end position="199"/>
    </location>
</feature>
<evidence type="ECO:0000313" key="10">
    <source>
        <dbReference type="Proteomes" id="UP000254512"/>
    </source>
</evidence>
<dbReference type="GO" id="GO:0016413">
    <property type="term" value="F:O-acetyltransferase activity"/>
    <property type="evidence" value="ECO:0007669"/>
    <property type="project" value="TreeGrafter"/>
</dbReference>
<evidence type="ECO:0000256" key="3">
    <source>
        <dbReference type="ARBA" id="ARBA00022475"/>
    </source>
</evidence>
<evidence type="ECO:0000256" key="2">
    <source>
        <dbReference type="ARBA" id="ARBA00007400"/>
    </source>
</evidence>
<feature type="domain" description="Acyltransferase 3" evidence="8">
    <location>
        <begin position="11"/>
        <end position="322"/>
    </location>
</feature>
<keyword evidence="3" id="KW-1003">Cell membrane</keyword>
<proteinExistence type="inferred from homology"/>
<dbReference type="PANTHER" id="PTHR40074:SF2">
    <property type="entry name" value="O-ACETYLTRANSFERASE WECH"/>
    <property type="match status" value="1"/>
</dbReference>
<keyword evidence="4 7" id="KW-0812">Transmembrane</keyword>
<dbReference type="GO" id="GO:0009246">
    <property type="term" value="P:enterobacterial common antigen biosynthetic process"/>
    <property type="evidence" value="ECO:0007669"/>
    <property type="project" value="TreeGrafter"/>
</dbReference>
<evidence type="ECO:0000256" key="6">
    <source>
        <dbReference type="ARBA" id="ARBA00023136"/>
    </source>
</evidence>
<dbReference type="EMBL" id="UGHD01000002">
    <property type="protein sequence ID" value="STO55773.1"/>
    <property type="molecule type" value="Genomic_DNA"/>
</dbReference>
<feature type="transmembrane region" description="Helical" evidence="7">
    <location>
        <begin position="128"/>
        <end position="147"/>
    </location>
</feature>
<comment type="similarity">
    <text evidence="2">Belongs to the acyltransferase 3 family.</text>
</comment>
<accession>A0A377HIC4</accession>
<dbReference type="Proteomes" id="UP000254512">
    <property type="component" value="Unassembled WGS sequence"/>
</dbReference>
<organism evidence="9 10">
    <name type="scientific">Grimontia hollisae</name>
    <name type="common">Vibrio hollisae</name>
    <dbReference type="NCBI Taxonomy" id="673"/>
    <lineage>
        <taxon>Bacteria</taxon>
        <taxon>Pseudomonadati</taxon>
        <taxon>Pseudomonadota</taxon>
        <taxon>Gammaproteobacteria</taxon>
        <taxon>Vibrionales</taxon>
        <taxon>Vibrionaceae</taxon>
        <taxon>Grimontia</taxon>
    </lineage>
</organism>
<keyword evidence="5 7" id="KW-1133">Transmembrane helix</keyword>
<dbReference type="InterPro" id="IPR002656">
    <property type="entry name" value="Acyl_transf_3_dom"/>
</dbReference>
<evidence type="ECO:0000256" key="1">
    <source>
        <dbReference type="ARBA" id="ARBA00004651"/>
    </source>
</evidence>
<feature type="transmembrane region" description="Helical" evidence="7">
    <location>
        <begin position="44"/>
        <end position="69"/>
    </location>
</feature>
<feature type="transmembrane region" description="Helical" evidence="7">
    <location>
        <begin position="269"/>
        <end position="291"/>
    </location>
</feature>
<name>A0A377HIC4_GRIHO</name>
<dbReference type="AlphaFoldDB" id="A0A377HIC4"/>
<sequence>MGEQIQKKVFYIELLRVVAALAVVAIHVLGPYRFLVGEIPYADWVSAIAINGASRWAVPVFIMITGALLLSDTRPFSVGYFVRRRVMKVLLPFVTWSVFYAILAGISLQHVNWAETVQRLIAFPVEETYYHLGFFYYFIPLYFLVPVLRPVAQREDQGLFHALLGCWLVLCAARLMGMSLGWLEDLVLYGGYLLLGFVLHQRKLPLKWLLFLGLLALVATEYTAISESVSKNRYTNAGWFSYKTLNTVLIAAMVFGLCQHWAERMSESVRHAVTTISRHSLGIYLVHPVFLWPLRELAFTPSMAWLTIPLVTLAVFGVSYMASVGLSKSRFTAWLVP</sequence>
<feature type="transmembrane region" description="Helical" evidence="7">
    <location>
        <begin position="159"/>
        <end position="176"/>
    </location>
</feature>